<organism evidence="3 4">
    <name type="scientific">Ladona fulva</name>
    <name type="common">Scarce chaser dragonfly</name>
    <name type="synonym">Libellula fulva</name>
    <dbReference type="NCBI Taxonomy" id="123851"/>
    <lineage>
        <taxon>Eukaryota</taxon>
        <taxon>Metazoa</taxon>
        <taxon>Ecdysozoa</taxon>
        <taxon>Arthropoda</taxon>
        <taxon>Hexapoda</taxon>
        <taxon>Insecta</taxon>
        <taxon>Pterygota</taxon>
        <taxon>Palaeoptera</taxon>
        <taxon>Odonata</taxon>
        <taxon>Epiprocta</taxon>
        <taxon>Anisoptera</taxon>
        <taxon>Libelluloidea</taxon>
        <taxon>Libellulidae</taxon>
        <taxon>Ladona</taxon>
    </lineage>
</organism>
<feature type="coiled-coil region" evidence="1">
    <location>
        <begin position="113"/>
        <end position="151"/>
    </location>
</feature>
<name>A0A8K0P0K1_LADFU</name>
<gene>
    <name evidence="3" type="ORF">J437_LFUL005919</name>
</gene>
<dbReference type="Proteomes" id="UP000792457">
    <property type="component" value="Unassembled WGS sequence"/>
</dbReference>
<reference evidence="3" key="1">
    <citation type="submission" date="2013-04" db="EMBL/GenBank/DDBJ databases">
        <authorList>
            <person name="Qu J."/>
            <person name="Murali S.C."/>
            <person name="Bandaranaike D."/>
            <person name="Bellair M."/>
            <person name="Blankenburg K."/>
            <person name="Chao H."/>
            <person name="Dinh H."/>
            <person name="Doddapaneni H."/>
            <person name="Downs B."/>
            <person name="Dugan-Rocha S."/>
            <person name="Elkadiri S."/>
            <person name="Gnanaolivu R.D."/>
            <person name="Hernandez B."/>
            <person name="Javaid M."/>
            <person name="Jayaseelan J.C."/>
            <person name="Lee S."/>
            <person name="Li M."/>
            <person name="Ming W."/>
            <person name="Munidasa M."/>
            <person name="Muniz J."/>
            <person name="Nguyen L."/>
            <person name="Ongeri F."/>
            <person name="Osuji N."/>
            <person name="Pu L.-L."/>
            <person name="Puazo M."/>
            <person name="Qu C."/>
            <person name="Quiroz J."/>
            <person name="Raj R."/>
            <person name="Weissenberger G."/>
            <person name="Xin Y."/>
            <person name="Zou X."/>
            <person name="Han Y."/>
            <person name="Richards S."/>
            <person name="Worley K."/>
            <person name="Muzny D."/>
            <person name="Gibbs R."/>
        </authorList>
    </citation>
    <scope>NUCLEOTIDE SEQUENCE</scope>
    <source>
        <strain evidence="3">Sampled in the wild</strain>
    </source>
</reference>
<comment type="caution">
    <text evidence="3">The sequence shown here is derived from an EMBL/GenBank/DDBJ whole genome shotgun (WGS) entry which is preliminary data.</text>
</comment>
<sequence>MEVQIEAMKEMLARMSGMLETKQQRANITASELGEGMSRSETACDRFDSEMKKISESLKKEQTKNAETHKQSSEKLLQIFNDFTIKSNLAIGSAQNLREETVSSCWSAVNSNEDSWREQYQGAEEELREHAEMLKKYLQSEQEQNQEENVEKLSSSTRSLPEAVDHLPVEFEQDTSNLQKAISDTNVSNVVVNTDSVNQVENGENEDPVEVEQKTAIPTAKGQRRTLRYRKPLLSKNSE</sequence>
<feature type="compositionally biased region" description="Basic residues" evidence="2">
    <location>
        <begin position="222"/>
        <end position="233"/>
    </location>
</feature>
<keyword evidence="1" id="KW-0175">Coiled coil</keyword>
<evidence type="ECO:0000256" key="1">
    <source>
        <dbReference type="SAM" id="Coils"/>
    </source>
</evidence>
<dbReference type="AlphaFoldDB" id="A0A8K0P0K1"/>
<evidence type="ECO:0000313" key="4">
    <source>
        <dbReference type="Proteomes" id="UP000792457"/>
    </source>
</evidence>
<accession>A0A8K0P0K1</accession>
<keyword evidence="4" id="KW-1185">Reference proteome</keyword>
<feature type="region of interest" description="Disordered" evidence="2">
    <location>
        <begin position="20"/>
        <end position="41"/>
    </location>
</feature>
<dbReference type="EMBL" id="KZ308544">
    <property type="protein sequence ID" value="KAG8231245.1"/>
    <property type="molecule type" value="Genomic_DNA"/>
</dbReference>
<proteinExistence type="predicted"/>
<reference evidence="3" key="2">
    <citation type="submission" date="2017-10" db="EMBL/GenBank/DDBJ databases">
        <title>Ladona fulva Genome sequencing and assembly.</title>
        <authorList>
            <person name="Murali S."/>
            <person name="Richards S."/>
            <person name="Bandaranaike D."/>
            <person name="Bellair M."/>
            <person name="Blankenburg K."/>
            <person name="Chao H."/>
            <person name="Dinh H."/>
            <person name="Doddapaneni H."/>
            <person name="Dugan-Rocha S."/>
            <person name="Elkadiri S."/>
            <person name="Gnanaolivu R."/>
            <person name="Hernandez B."/>
            <person name="Skinner E."/>
            <person name="Javaid M."/>
            <person name="Lee S."/>
            <person name="Li M."/>
            <person name="Ming W."/>
            <person name="Munidasa M."/>
            <person name="Muniz J."/>
            <person name="Nguyen L."/>
            <person name="Hughes D."/>
            <person name="Osuji N."/>
            <person name="Pu L.-L."/>
            <person name="Puazo M."/>
            <person name="Qu C."/>
            <person name="Quiroz J."/>
            <person name="Raj R."/>
            <person name="Weissenberger G."/>
            <person name="Xin Y."/>
            <person name="Zou X."/>
            <person name="Han Y."/>
            <person name="Worley K."/>
            <person name="Muzny D."/>
            <person name="Gibbs R."/>
        </authorList>
    </citation>
    <scope>NUCLEOTIDE SEQUENCE</scope>
    <source>
        <strain evidence="3">Sampled in the wild</strain>
    </source>
</reference>
<protein>
    <submittedName>
        <fullName evidence="3">Uncharacterized protein</fullName>
    </submittedName>
</protein>
<evidence type="ECO:0000313" key="3">
    <source>
        <dbReference type="EMBL" id="KAG8231245.1"/>
    </source>
</evidence>
<feature type="region of interest" description="Disordered" evidence="2">
    <location>
        <begin position="200"/>
        <end position="239"/>
    </location>
</feature>
<evidence type="ECO:0000256" key="2">
    <source>
        <dbReference type="SAM" id="MobiDB-lite"/>
    </source>
</evidence>